<dbReference type="EMBL" id="MU853632">
    <property type="protein sequence ID" value="KAK4140386.1"/>
    <property type="molecule type" value="Genomic_DNA"/>
</dbReference>
<keyword evidence="3" id="KW-1185">Reference proteome</keyword>
<comment type="caution">
    <text evidence="2">The sequence shown here is derived from an EMBL/GenBank/DDBJ whole genome shotgun (WGS) entry which is preliminary data.</text>
</comment>
<sequence length="165" mass="19215">MTSPRPPPNFYRVQHDQSFTEYDDGRFESKAHYVMNYHHWVNAKKFHQHLDWKSRVEAEYSPFISVFDNKADAKERARFHLERGCKGVFIAQISSQSLRPTTLEIESSEKIVNLPAWEDPVTGCIFLSTPDVRLYLGVDSRQSSVSEWFALDCISEELITRTTHC</sequence>
<dbReference type="Proteomes" id="UP001302676">
    <property type="component" value="Unassembled WGS sequence"/>
</dbReference>
<evidence type="ECO:0000313" key="2">
    <source>
        <dbReference type="EMBL" id="KAK4140386.1"/>
    </source>
</evidence>
<dbReference type="AlphaFoldDB" id="A0AAN6UYT3"/>
<evidence type="ECO:0000259" key="1">
    <source>
        <dbReference type="Pfam" id="PF24494"/>
    </source>
</evidence>
<dbReference type="InterPro" id="IPR056009">
    <property type="entry name" value="DUF7587"/>
</dbReference>
<reference evidence="2" key="2">
    <citation type="submission" date="2023-05" db="EMBL/GenBank/DDBJ databases">
        <authorList>
            <consortium name="Lawrence Berkeley National Laboratory"/>
            <person name="Steindorff A."/>
            <person name="Hensen N."/>
            <person name="Bonometti L."/>
            <person name="Westerberg I."/>
            <person name="Brannstrom I.O."/>
            <person name="Guillou S."/>
            <person name="Cros-Aarteil S."/>
            <person name="Calhoun S."/>
            <person name="Haridas S."/>
            <person name="Kuo A."/>
            <person name="Mondo S."/>
            <person name="Pangilinan J."/>
            <person name="Riley R."/>
            <person name="Labutti K."/>
            <person name="Andreopoulos B."/>
            <person name="Lipzen A."/>
            <person name="Chen C."/>
            <person name="Yanf M."/>
            <person name="Daum C."/>
            <person name="Ng V."/>
            <person name="Clum A."/>
            <person name="Ohm R."/>
            <person name="Martin F."/>
            <person name="Silar P."/>
            <person name="Natvig D."/>
            <person name="Lalanne C."/>
            <person name="Gautier V."/>
            <person name="Ament-Velasquez S.L."/>
            <person name="Kruys A."/>
            <person name="Hutchinson M.I."/>
            <person name="Powell A.J."/>
            <person name="Barry K."/>
            <person name="Miller A.N."/>
            <person name="Grigoriev I.V."/>
            <person name="Debuchy R."/>
            <person name="Gladieux P."/>
            <person name="Thoren M.H."/>
            <person name="Johannesson H."/>
        </authorList>
    </citation>
    <scope>NUCLEOTIDE SEQUENCE</scope>
    <source>
        <strain evidence="2">CBS 141.50</strain>
    </source>
</reference>
<proteinExistence type="predicted"/>
<name>A0AAN6UYT3_9PEZI</name>
<gene>
    <name evidence="2" type="ORF">C8A04DRAFT_14975</name>
</gene>
<feature type="domain" description="DUF7587" evidence="1">
    <location>
        <begin position="6"/>
        <end position="119"/>
    </location>
</feature>
<organism evidence="2 3">
    <name type="scientific">Dichotomopilus funicola</name>
    <dbReference type="NCBI Taxonomy" id="1934379"/>
    <lineage>
        <taxon>Eukaryota</taxon>
        <taxon>Fungi</taxon>
        <taxon>Dikarya</taxon>
        <taxon>Ascomycota</taxon>
        <taxon>Pezizomycotina</taxon>
        <taxon>Sordariomycetes</taxon>
        <taxon>Sordariomycetidae</taxon>
        <taxon>Sordariales</taxon>
        <taxon>Chaetomiaceae</taxon>
        <taxon>Dichotomopilus</taxon>
    </lineage>
</organism>
<dbReference type="GeneID" id="87814926"/>
<accession>A0AAN6UYT3</accession>
<evidence type="ECO:0000313" key="3">
    <source>
        <dbReference type="Proteomes" id="UP001302676"/>
    </source>
</evidence>
<protein>
    <recommendedName>
        <fullName evidence="1">DUF7587 domain-containing protein</fullName>
    </recommendedName>
</protein>
<reference evidence="2" key="1">
    <citation type="journal article" date="2023" name="Mol. Phylogenet. Evol.">
        <title>Genome-scale phylogeny and comparative genomics of the fungal order Sordariales.</title>
        <authorList>
            <person name="Hensen N."/>
            <person name="Bonometti L."/>
            <person name="Westerberg I."/>
            <person name="Brannstrom I.O."/>
            <person name="Guillou S."/>
            <person name="Cros-Aarteil S."/>
            <person name="Calhoun S."/>
            <person name="Haridas S."/>
            <person name="Kuo A."/>
            <person name="Mondo S."/>
            <person name="Pangilinan J."/>
            <person name="Riley R."/>
            <person name="LaButti K."/>
            <person name="Andreopoulos B."/>
            <person name="Lipzen A."/>
            <person name="Chen C."/>
            <person name="Yan M."/>
            <person name="Daum C."/>
            <person name="Ng V."/>
            <person name="Clum A."/>
            <person name="Steindorff A."/>
            <person name="Ohm R.A."/>
            <person name="Martin F."/>
            <person name="Silar P."/>
            <person name="Natvig D.O."/>
            <person name="Lalanne C."/>
            <person name="Gautier V."/>
            <person name="Ament-Velasquez S.L."/>
            <person name="Kruys A."/>
            <person name="Hutchinson M.I."/>
            <person name="Powell A.J."/>
            <person name="Barry K."/>
            <person name="Miller A.N."/>
            <person name="Grigoriev I.V."/>
            <person name="Debuchy R."/>
            <person name="Gladieux P."/>
            <person name="Hiltunen Thoren M."/>
            <person name="Johannesson H."/>
        </authorList>
    </citation>
    <scope>NUCLEOTIDE SEQUENCE</scope>
    <source>
        <strain evidence="2">CBS 141.50</strain>
    </source>
</reference>
<dbReference type="RefSeq" id="XP_062633757.1">
    <property type="nucleotide sequence ID" value="XM_062778313.1"/>
</dbReference>
<dbReference type="Pfam" id="PF24494">
    <property type="entry name" value="DUF7587"/>
    <property type="match status" value="1"/>
</dbReference>